<feature type="region of interest" description="Disordered" evidence="7">
    <location>
        <begin position="355"/>
        <end position="420"/>
    </location>
</feature>
<dbReference type="Proteomes" id="UP000812013">
    <property type="component" value="Unassembled WGS sequence"/>
</dbReference>
<evidence type="ECO:0000313" key="8">
    <source>
        <dbReference type="EMBL" id="MBW5482760.1"/>
    </source>
</evidence>
<accession>A0ABS6Z4R3</accession>
<evidence type="ECO:0000313" key="9">
    <source>
        <dbReference type="Proteomes" id="UP000812013"/>
    </source>
</evidence>
<evidence type="ECO:0000256" key="5">
    <source>
        <dbReference type="ARBA" id="ARBA00023004"/>
    </source>
</evidence>
<evidence type="ECO:0000256" key="7">
    <source>
        <dbReference type="SAM" id="MobiDB-lite"/>
    </source>
</evidence>
<sequence length="518" mass="55624">MAAAPGPDPAPASPPLELDDIQGLLARGYSGLTSACFLLLTITGHAAARSALGRLARQVANGRAEPPETALNLAFTSDGLRRLGLDTPEISGFSQEFVTGMADPDRSRLLGDVGENDPRHWLWGGPGTPPVHVLALLYARDEPRLEALEAQVRRDALGADGLTEIARLGTAELTDREPFGFRDGISQPLLEGLSKASRAAGGDEVVKAGEFVLGYPNEYGLLTERPLLPASYDAAGLLPRAHDGPRLYDDPRPYDGPGADFGRNGSYLVFRQFRQDLDGFRQYLQDATRHPDGTADPQAAGALAARMMGRWPSGAPLVRAPHQDDPGLASDNDFGYFATDPEGLSCPLGAHVRRANPRDSLDPDPGSARSVAIGRRHRILRRGRAYGPGSGAYGRAGDTAAGGPDSQNSPDSPDSQNSTSGSGLHFLCLNANISRQFEFVQHTWLNNPHFNGLYDGPDPVAGARQDHRSTFTAQARPVRTRYLDLPQFVYVQGGAYFFLPGLRALRYLCEGTRTDAGR</sequence>
<dbReference type="PANTHER" id="PTHR30521:SF5">
    <property type="entry name" value="BLR4509 PROTEIN"/>
    <property type="match status" value="1"/>
</dbReference>
<name>A0ABS6Z4R3_9ACTN</name>
<comment type="caution">
    <text evidence="8">The sequence shown here is derived from an EMBL/GenBank/DDBJ whole genome shotgun (WGS) entry which is preliminary data.</text>
</comment>
<organism evidence="8 9">
    <name type="scientific">Streptomyces bambusae</name>
    <dbReference type="NCBI Taxonomy" id="1550616"/>
    <lineage>
        <taxon>Bacteria</taxon>
        <taxon>Bacillati</taxon>
        <taxon>Actinomycetota</taxon>
        <taxon>Actinomycetes</taxon>
        <taxon>Kitasatosporales</taxon>
        <taxon>Streptomycetaceae</taxon>
        <taxon>Streptomyces</taxon>
    </lineage>
</organism>
<dbReference type="SUPFAM" id="SSF54909">
    <property type="entry name" value="Dimeric alpha+beta barrel"/>
    <property type="match status" value="1"/>
</dbReference>
<dbReference type="GO" id="GO:0004601">
    <property type="term" value="F:peroxidase activity"/>
    <property type="evidence" value="ECO:0007669"/>
    <property type="project" value="UniProtKB-KW"/>
</dbReference>
<gene>
    <name evidence="8" type="ORF">GPJ59_12920</name>
</gene>
<evidence type="ECO:0000256" key="3">
    <source>
        <dbReference type="ARBA" id="ARBA00022723"/>
    </source>
</evidence>
<keyword evidence="9" id="KW-1185">Reference proteome</keyword>
<evidence type="ECO:0000256" key="6">
    <source>
        <dbReference type="ARBA" id="ARBA00025737"/>
    </source>
</evidence>
<comment type="similarity">
    <text evidence="6">Belongs to the DyP-type peroxidase family.</text>
</comment>
<dbReference type="InterPro" id="IPR011008">
    <property type="entry name" value="Dimeric_a/b-barrel"/>
</dbReference>
<evidence type="ECO:0000256" key="4">
    <source>
        <dbReference type="ARBA" id="ARBA00023002"/>
    </source>
</evidence>
<keyword evidence="5" id="KW-0408">Iron</keyword>
<proteinExistence type="inferred from homology"/>
<evidence type="ECO:0000256" key="2">
    <source>
        <dbReference type="ARBA" id="ARBA00022559"/>
    </source>
</evidence>
<dbReference type="InterPro" id="IPR006314">
    <property type="entry name" value="Dyp_peroxidase"/>
</dbReference>
<dbReference type="PROSITE" id="PS51404">
    <property type="entry name" value="DYP_PEROXIDASE"/>
    <property type="match status" value="1"/>
</dbReference>
<feature type="compositionally biased region" description="Basic residues" evidence="7">
    <location>
        <begin position="374"/>
        <end position="384"/>
    </location>
</feature>
<keyword evidence="3" id="KW-0479">Metal-binding</keyword>
<keyword evidence="4" id="KW-0560">Oxidoreductase</keyword>
<dbReference type="RefSeq" id="WP_219667230.1">
    <property type="nucleotide sequence ID" value="NZ_WTFF01000072.1"/>
</dbReference>
<evidence type="ECO:0000256" key="1">
    <source>
        <dbReference type="ARBA" id="ARBA00001970"/>
    </source>
</evidence>
<feature type="compositionally biased region" description="Low complexity" evidence="7">
    <location>
        <begin position="404"/>
        <end position="418"/>
    </location>
</feature>
<keyword evidence="2 8" id="KW-0575">Peroxidase</keyword>
<reference evidence="8 9" key="1">
    <citation type="submission" date="2019-12" db="EMBL/GenBank/DDBJ databases">
        <title>Genome sequence of Streptomyces bambusae.</title>
        <authorList>
            <person name="Bansal K."/>
            <person name="Choksket S."/>
            <person name="Korpole S."/>
            <person name="Patil P.B."/>
        </authorList>
    </citation>
    <scope>NUCLEOTIDE SEQUENCE [LARGE SCALE GENOMIC DNA]</scope>
    <source>
        <strain evidence="8 9">SK60</strain>
    </source>
</reference>
<dbReference type="EMBL" id="WTFF01000072">
    <property type="protein sequence ID" value="MBW5482760.1"/>
    <property type="molecule type" value="Genomic_DNA"/>
</dbReference>
<comment type="cofactor">
    <cofactor evidence="1">
        <name>heme b</name>
        <dbReference type="ChEBI" id="CHEBI:60344"/>
    </cofactor>
</comment>
<dbReference type="PANTHER" id="PTHR30521">
    <property type="entry name" value="DEFERROCHELATASE/PEROXIDASE"/>
    <property type="match status" value="1"/>
</dbReference>
<protein>
    <submittedName>
        <fullName evidence="8">Peroxidase</fullName>
    </submittedName>
</protein>